<keyword evidence="3" id="KW-0479">Metal-binding</keyword>
<dbReference type="EMBL" id="JADCTT010000001">
    <property type="protein sequence ID" value="KAF9759611.1"/>
    <property type="molecule type" value="Genomic_DNA"/>
</dbReference>
<feature type="compositionally biased region" description="Low complexity" evidence="8">
    <location>
        <begin position="8"/>
        <end position="33"/>
    </location>
</feature>
<evidence type="ECO:0000256" key="4">
    <source>
        <dbReference type="ARBA" id="ARBA00022737"/>
    </source>
</evidence>
<keyword evidence="2" id="KW-0808">Transferase</keyword>
<evidence type="ECO:0000256" key="5">
    <source>
        <dbReference type="ARBA" id="ARBA00022771"/>
    </source>
</evidence>
<feature type="domain" description="RING-type" evidence="10">
    <location>
        <begin position="275"/>
        <end position="578"/>
    </location>
</feature>
<dbReference type="InterPro" id="IPR058758">
    <property type="entry name" value="UBA_RNF216"/>
</dbReference>
<dbReference type="AlphaFoldDB" id="A0A8H7NPL8"/>
<dbReference type="GO" id="GO:0016740">
    <property type="term" value="F:transferase activity"/>
    <property type="evidence" value="ECO:0007669"/>
    <property type="project" value="UniProtKB-KW"/>
</dbReference>
<feature type="region of interest" description="Disordered" evidence="8">
    <location>
        <begin position="1"/>
        <end position="64"/>
    </location>
</feature>
<sequence>MMFPGLLSSSDGSSSKRSKSNTNATTSSSSSSSKAKDHHHASPPGFIFEESQLPPPPPEAPDLRELNNSLEALAAIFPDVQIEVFRELLSNFDDESRLAVVADALLKNRVTWVKGRWRVEKKGEQSEASIPTGELFRSKEYIKAVQVLALHEFKGLSRSTIHAVLAESNYSYLDARQTLVTLSSKSWRFTISALFLRRKAVTTGEAHEHPLVVWRSSGHGSIFPAIRATGNAQLDRELFSQLIVPIKEREKQEREANDRDLAVKLNNEEAEAADATHECACCFIPGAFEEFTNCNSEGHMICHRCVQHSIKEAVFGQGWLSSINPDTGTLKCIAADGSGCLGHIPSDHIRRAMEHESKGDEILRKLDQRLAEHSLLASGFPLIRCPFCNYAEIDDIYMPPRASKFRFRLDNVIPLTFLLICMLSAPILSPIILIATVFCLMFSSQHLFGGPFSVEWKKAVNRHRRRARGLKFTCQNAECARTSCLSCSKAWADVHVCNESSLVALRTEVEQAMSMAVKRVCPRCNTSFVKNAGCNKLTCPCGYKMCYVCRADLGDEGYRHFCDHFRPDGDPTPCKECDRCNLWESEDTERILREAREEAERNWKQKENRDLSGADVAFLETGFAAGKRDTPATKSSSRWSVPTLGQVFDFVLNTIFV</sequence>
<proteinExistence type="predicted"/>
<keyword evidence="4" id="KW-0677">Repeat</keyword>
<dbReference type="PROSITE" id="PS51873">
    <property type="entry name" value="TRIAD"/>
    <property type="match status" value="1"/>
</dbReference>
<dbReference type="InterPro" id="IPR047544">
    <property type="entry name" value="RING-HC_RBR_RNF216"/>
</dbReference>
<evidence type="ECO:0000313" key="11">
    <source>
        <dbReference type="EMBL" id="KAF9759611.1"/>
    </source>
</evidence>
<keyword evidence="9" id="KW-1133">Transmembrane helix</keyword>
<keyword evidence="7" id="KW-0862">Zinc</keyword>
<reference evidence="11" key="1">
    <citation type="submission" date="2020-10" db="EMBL/GenBank/DDBJ databases">
        <title>High-Quality Genome Resource of Clonostachys rosea strain S41 by Oxford Nanopore Long-Read Sequencing.</title>
        <authorList>
            <person name="Wang H."/>
        </authorList>
    </citation>
    <scope>NUCLEOTIDE SEQUENCE</scope>
    <source>
        <strain evidence="11">S41</strain>
    </source>
</reference>
<comment type="caution">
    <text evidence="11">The sequence shown here is derived from an EMBL/GenBank/DDBJ whole genome shotgun (WGS) entry which is preliminary data.</text>
</comment>
<evidence type="ECO:0000256" key="8">
    <source>
        <dbReference type="SAM" id="MobiDB-lite"/>
    </source>
</evidence>
<evidence type="ECO:0000313" key="12">
    <source>
        <dbReference type="Proteomes" id="UP000616885"/>
    </source>
</evidence>
<keyword evidence="6" id="KW-0833">Ubl conjugation pathway</keyword>
<dbReference type="PANTHER" id="PTHR22770:SF42">
    <property type="entry name" value="FINGER PROTEIN (ZIN), PUTATIVE (AFU_ORTHOLOGUE AFUA_4G03910)-RELATED"/>
    <property type="match status" value="1"/>
</dbReference>
<evidence type="ECO:0000256" key="6">
    <source>
        <dbReference type="ARBA" id="ARBA00022786"/>
    </source>
</evidence>
<dbReference type="Pfam" id="PF26112">
    <property type="entry name" value="UBA_RNF216"/>
    <property type="match status" value="1"/>
</dbReference>
<keyword evidence="5" id="KW-0863">Zinc-finger</keyword>
<dbReference type="GO" id="GO:0008270">
    <property type="term" value="F:zinc ion binding"/>
    <property type="evidence" value="ECO:0007669"/>
    <property type="project" value="UniProtKB-KW"/>
</dbReference>
<keyword evidence="9" id="KW-0472">Membrane</keyword>
<dbReference type="InterPro" id="IPR044066">
    <property type="entry name" value="TRIAD_supradom"/>
</dbReference>
<dbReference type="SUPFAM" id="SSF57850">
    <property type="entry name" value="RING/U-box"/>
    <property type="match status" value="1"/>
</dbReference>
<evidence type="ECO:0000256" key="3">
    <source>
        <dbReference type="ARBA" id="ARBA00022723"/>
    </source>
</evidence>
<dbReference type="Pfam" id="PF26191">
    <property type="entry name" value="RING-HC_RBR_RNF216"/>
    <property type="match status" value="1"/>
</dbReference>
<dbReference type="InterPro" id="IPR051628">
    <property type="entry name" value="LUBAC_E3_Ligases"/>
</dbReference>
<evidence type="ECO:0000256" key="7">
    <source>
        <dbReference type="ARBA" id="ARBA00022833"/>
    </source>
</evidence>
<dbReference type="CDD" id="cd20353">
    <property type="entry name" value="Rcat_RBR_RNF216"/>
    <property type="match status" value="1"/>
</dbReference>
<comment type="pathway">
    <text evidence="1">Protein modification; protein ubiquitination.</text>
</comment>
<keyword evidence="9" id="KW-0812">Transmembrane</keyword>
<dbReference type="InterPro" id="IPR047546">
    <property type="entry name" value="Rcat_RBR_RNF216"/>
</dbReference>
<organism evidence="11 12">
    <name type="scientific">Bionectria ochroleuca</name>
    <name type="common">Gliocladium roseum</name>
    <dbReference type="NCBI Taxonomy" id="29856"/>
    <lineage>
        <taxon>Eukaryota</taxon>
        <taxon>Fungi</taxon>
        <taxon>Dikarya</taxon>
        <taxon>Ascomycota</taxon>
        <taxon>Pezizomycotina</taxon>
        <taxon>Sordariomycetes</taxon>
        <taxon>Hypocreomycetidae</taxon>
        <taxon>Hypocreales</taxon>
        <taxon>Bionectriaceae</taxon>
        <taxon>Clonostachys</taxon>
    </lineage>
</organism>
<dbReference type="PANTHER" id="PTHR22770">
    <property type="entry name" value="UBIQUITIN CONJUGATING ENZYME 7 INTERACTING PROTEIN-RELATED"/>
    <property type="match status" value="1"/>
</dbReference>
<dbReference type="Proteomes" id="UP000616885">
    <property type="component" value="Unassembled WGS sequence"/>
</dbReference>
<feature type="transmembrane region" description="Helical" evidence="9">
    <location>
        <begin position="415"/>
        <end position="442"/>
    </location>
</feature>
<name>A0A8H7NPL8_BIOOC</name>
<evidence type="ECO:0000256" key="9">
    <source>
        <dbReference type="SAM" id="Phobius"/>
    </source>
</evidence>
<dbReference type="CDD" id="cd16630">
    <property type="entry name" value="RING-HC_RBR_RNF216"/>
    <property type="match status" value="1"/>
</dbReference>
<dbReference type="Pfam" id="PF26200">
    <property type="entry name" value="Rcat_RNF216"/>
    <property type="match status" value="1"/>
</dbReference>
<dbReference type="Gene3D" id="1.20.120.1750">
    <property type="match status" value="1"/>
</dbReference>
<evidence type="ECO:0000256" key="2">
    <source>
        <dbReference type="ARBA" id="ARBA00022679"/>
    </source>
</evidence>
<evidence type="ECO:0000256" key="1">
    <source>
        <dbReference type="ARBA" id="ARBA00004906"/>
    </source>
</evidence>
<gene>
    <name evidence="11" type="ORF">IM811_001305</name>
</gene>
<evidence type="ECO:0000259" key="10">
    <source>
        <dbReference type="PROSITE" id="PS51873"/>
    </source>
</evidence>
<accession>A0A8H7NPL8</accession>
<protein>
    <recommendedName>
        <fullName evidence="10">RING-type domain-containing protein</fullName>
    </recommendedName>
</protein>